<reference evidence="3 4" key="1">
    <citation type="submission" date="2020-08" db="EMBL/GenBank/DDBJ databases">
        <title>Genomic Encyclopedia of Type Strains, Phase IV (KMG-IV): sequencing the most valuable type-strain genomes for metagenomic binning, comparative biology and taxonomic classification.</title>
        <authorList>
            <person name="Goeker M."/>
        </authorList>
    </citation>
    <scope>NUCLEOTIDE SEQUENCE [LARGE SCALE GENOMIC DNA]</scope>
    <source>
        <strain evidence="3 4">DSM 27165</strain>
    </source>
</reference>
<dbReference type="Proteomes" id="UP000575898">
    <property type="component" value="Unassembled WGS sequence"/>
</dbReference>
<dbReference type="Gene3D" id="3.40.50.300">
    <property type="entry name" value="P-loop containing nucleotide triphosphate hydrolases"/>
    <property type="match status" value="2"/>
</dbReference>
<evidence type="ECO:0000313" key="4">
    <source>
        <dbReference type="Proteomes" id="UP000575898"/>
    </source>
</evidence>
<proteinExistence type="predicted"/>
<protein>
    <submittedName>
        <fullName evidence="3">Chromosome segregation ATPase</fullName>
    </submittedName>
</protein>
<dbReference type="AlphaFoldDB" id="A0A840MGR2"/>
<comment type="caution">
    <text evidence="3">The sequence shown here is derived from an EMBL/GenBank/DDBJ whole genome shotgun (WGS) entry which is preliminary data.</text>
</comment>
<organism evidence="3 4">
    <name type="scientific">Chitinivorax tropicus</name>
    <dbReference type="NCBI Taxonomy" id="714531"/>
    <lineage>
        <taxon>Bacteria</taxon>
        <taxon>Pseudomonadati</taxon>
        <taxon>Pseudomonadota</taxon>
        <taxon>Betaproteobacteria</taxon>
        <taxon>Chitinivorax</taxon>
    </lineage>
</organism>
<feature type="coiled-coil region" evidence="1">
    <location>
        <begin position="182"/>
        <end position="223"/>
    </location>
</feature>
<feature type="domain" description="RecF/RecN/SMC N-terminal" evidence="2">
    <location>
        <begin position="16"/>
        <end position="899"/>
    </location>
</feature>
<dbReference type="Pfam" id="PF02463">
    <property type="entry name" value="SMC_N"/>
    <property type="match status" value="1"/>
</dbReference>
<sequence length="933" mass="106371">MFHFRKLEVMHWDFWQRFSLPLDAQIITIIGPNGSGKTTLLDGFRTLLALKCSGKRDYKRYVRNAKEPVAWLRGIVDNERSASGRYPFFPFLDQQITLACRIKKQGGDWSRQYAICEGDVSIEEIEARGQWLGVNDYRRRLESAGLTPAIAEVLALEQGDTDKLCEYSPRALLDLVFQVFGEKEVLDNYQQAKQEQKQAERELEELDGRLAKLSATLESLTGKANRYLEWQHLQTERESLQTETLPRLELHELIVAMLNARQQNLGARRNLRERHYALEDCQQKLHDIEQQLHDAGPALTKAKLAQTEANNTFMKLREEIRGFEAKLSEQTKLQEMARAQGGDLTAEIDELGQKRTEFASLHADLKRLKKERDDTQALANALRGGQQPSFAFVDRFRAALDEAGIRHEMLADIVEVADPTWQGAVEAMMAPFKHVVLLKRPEDKARAWALGEKLQYRHFVVAERQHPPRAERGSVLEVVRFNSDAPDWLMRQLNRVQRVEDAAAGARLGNDTEWITREGFHRERRGGRFIGVAAHEYHFGEAARKSRRAALEEERARLDAQIEQLEHRMEPLANRIGILQAKVAGVDAANMLAARADEFKLAHDSLQIHKEKALQASDQLIAANQAFEQAQAHRGKLEVRQSQQIDRAQQMRVEVERLRGAGVAHRREQVARYEAIRAMRTRLPAEWVARHGLKQLKATWETLGAVRRRMDEIDRRFEQEAWETDDSVIERRDKLQADFNALEFQTAARQREFDRAGQLCDDARGAYINVLRNTVRRYAKNIRALGELAGIEVHADMPHLENDDIVLAQAGLTVQFNFDRKGMMGLNDGEASGGQQVMKSLILLIGMMMDDARPGGFVFIDEPFAHLDIFNIDKVASFLKSTQAQYLITSPTTHNVNVFEPSELTLVTRKKQPGEGYAQPIMVTVRERPAGGT</sequence>
<dbReference type="GO" id="GO:0006302">
    <property type="term" value="P:double-strand break repair"/>
    <property type="evidence" value="ECO:0007669"/>
    <property type="project" value="TreeGrafter"/>
</dbReference>
<feature type="coiled-coil region" evidence="1">
    <location>
        <begin position="548"/>
        <end position="575"/>
    </location>
</feature>
<evidence type="ECO:0000256" key="1">
    <source>
        <dbReference type="SAM" id="Coils"/>
    </source>
</evidence>
<dbReference type="PANTHER" id="PTHR32182:SF0">
    <property type="entry name" value="DNA REPLICATION AND REPAIR PROTEIN RECF"/>
    <property type="match status" value="1"/>
</dbReference>
<name>A0A840MGR2_9PROT</name>
<accession>A0A840MGR2</accession>
<dbReference type="PANTHER" id="PTHR32182">
    <property type="entry name" value="DNA REPLICATION AND REPAIR PROTEIN RECF"/>
    <property type="match status" value="1"/>
</dbReference>
<feature type="coiled-coil region" evidence="1">
    <location>
        <begin position="351"/>
        <end position="378"/>
    </location>
</feature>
<dbReference type="InterPro" id="IPR027417">
    <property type="entry name" value="P-loop_NTPase"/>
</dbReference>
<evidence type="ECO:0000313" key="3">
    <source>
        <dbReference type="EMBL" id="MBB5017838.1"/>
    </source>
</evidence>
<dbReference type="EMBL" id="JACHHY010000005">
    <property type="protein sequence ID" value="MBB5017838.1"/>
    <property type="molecule type" value="Genomic_DNA"/>
</dbReference>
<keyword evidence="1" id="KW-0175">Coiled coil</keyword>
<dbReference type="RefSeq" id="WP_184036215.1">
    <property type="nucleotide sequence ID" value="NZ_JACHHY010000005.1"/>
</dbReference>
<keyword evidence="4" id="KW-1185">Reference proteome</keyword>
<gene>
    <name evidence="3" type="ORF">HNQ59_001108</name>
</gene>
<dbReference type="InterPro" id="IPR003395">
    <property type="entry name" value="RecF/RecN/SMC_N"/>
</dbReference>
<dbReference type="SUPFAM" id="SSF52540">
    <property type="entry name" value="P-loop containing nucleoside triphosphate hydrolases"/>
    <property type="match status" value="1"/>
</dbReference>
<dbReference type="GO" id="GO:0000731">
    <property type="term" value="P:DNA synthesis involved in DNA repair"/>
    <property type="evidence" value="ECO:0007669"/>
    <property type="project" value="TreeGrafter"/>
</dbReference>
<evidence type="ECO:0000259" key="2">
    <source>
        <dbReference type="Pfam" id="PF02463"/>
    </source>
</evidence>